<dbReference type="InterPro" id="IPR007405">
    <property type="entry name" value="Phage_KVP40_Orf299"/>
</dbReference>
<sequence length="157" mass="18111">MDYQSPTYGKVNLEKLKNIVSKFMGADKSAKYEIIVGTDSQKIEKNKYDFVSALIIHRVGWGGIYFWKRIVQDRKISLKERIYQEATMSLETSENFVNFFKTNGISRYDIQIHVDIGHNGETRDMINEVVGMIRGSGYEVKIKPYSYGASKVADRYT</sequence>
<evidence type="ECO:0000313" key="1">
    <source>
        <dbReference type="EMBL" id="KKP67159.1"/>
    </source>
</evidence>
<dbReference type="PANTHER" id="PTHR39961">
    <property type="entry name" value="HYPOTHETICAL CYTOSOLIC PROTEIN"/>
    <property type="match status" value="1"/>
</dbReference>
<name>A0A0G0BCM6_9BACT</name>
<accession>A0A0G0BCM6</accession>
<evidence type="ECO:0008006" key="3">
    <source>
        <dbReference type="Google" id="ProtNLM"/>
    </source>
</evidence>
<dbReference type="Pfam" id="PF04308">
    <property type="entry name" value="RNaseH_like"/>
    <property type="match status" value="1"/>
</dbReference>
<dbReference type="AlphaFoldDB" id="A0A0G0BCM6"/>
<comment type="caution">
    <text evidence="1">The sequence shown here is derived from an EMBL/GenBank/DDBJ whole genome shotgun (WGS) entry which is preliminary data.</text>
</comment>
<organism evidence="1 2">
    <name type="scientific">Candidatus Roizmanbacteria bacterium GW2011_GWC2_35_12</name>
    <dbReference type="NCBI Taxonomy" id="1618485"/>
    <lineage>
        <taxon>Bacteria</taxon>
        <taxon>Candidatus Roizmaniibacteriota</taxon>
    </lineage>
</organism>
<dbReference type="EMBL" id="LBPX01000020">
    <property type="protein sequence ID" value="KKP67159.1"/>
    <property type="molecule type" value="Genomic_DNA"/>
</dbReference>
<dbReference type="PANTHER" id="PTHR39961:SF1">
    <property type="entry name" value="DUF458 DOMAIN-CONTAINING PROTEIN"/>
    <property type="match status" value="1"/>
</dbReference>
<reference evidence="1 2" key="1">
    <citation type="journal article" date="2015" name="Nature">
        <title>rRNA introns, odd ribosomes, and small enigmatic genomes across a large radiation of phyla.</title>
        <authorList>
            <person name="Brown C.T."/>
            <person name="Hug L.A."/>
            <person name="Thomas B.C."/>
            <person name="Sharon I."/>
            <person name="Castelle C.J."/>
            <person name="Singh A."/>
            <person name="Wilkins M.J."/>
            <person name="Williams K.H."/>
            <person name="Banfield J.F."/>
        </authorList>
    </citation>
    <scope>NUCLEOTIDE SEQUENCE [LARGE SCALE GENOMIC DNA]</scope>
</reference>
<gene>
    <name evidence="1" type="ORF">UR63_C0020G0031</name>
</gene>
<evidence type="ECO:0000313" key="2">
    <source>
        <dbReference type="Proteomes" id="UP000034127"/>
    </source>
</evidence>
<dbReference type="Proteomes" id="UP000034127">
    <property type="component" value="Unassembled WGS sequence"/>
</dbReference>
<protein>
    <recommendedName>
        <fullName evidence="3">DUF458 domain-containing protein</fullName>
    </recommendedName>
</protein>
<proteinExistence type="predicted"/>